<reference evidence="4 5" key="1">
    <citation type="submission" date="2018-06" db="EMBL/GenBank/DDBJ databases">
        <authorList>
            <consortium name="Pathogen Informatics"/>
            <person name="Doyle S."/>
        </authorList>
    </citation>
    <scope>NUCLEOTIDE SEQUENCE [LARGE SCALE GENOMIC DNA]</scope>
    <source>
        <strain evidence="4 5">NCTC12860</strain>
    </source>
</reference>
<dbReference type="Gene3D" id="1.10.260.40">
    <property type="entry name" value="lambda repressor-like DNA-binding domains"/>
    <property type="match status" value="1"/>
</dbReference>
<dbReference type="Gene3D" id="3.40.50.300">
    <property type="entry name" value="P-loop containing nucleotide triphosphate hydrolases"/>
    <property type="match status" value="1"/>
</dbReference>
<dbReference type="GO" id="GO:0006313">
    <property type="term" value="P:DNA transposition"/>
    <property type="evidence" value="ECO:0007669"/>
    <property type="project" value="InterPro"/>
</dbReference>
<dbReference type="Pfam" id="PF09077">
    <property type="entry name" value="Phage-MuB_C"/>
    <property type="match status" value="1"/>
</dbReference>
<dbReference type="InterPro" id="IPR027417">
    <property type="entry name" value="P-loop_NTPase"/>
</dbReference>
<sequence length="343" mass="38001">MKNAINATVDKNPWARPKIQPNGTAQNRNSDDIALWNELVDSVRALGQMNDWSKAEVARRIGMPDGTFSQWYAGSYAGQLGKQNAKVQQWVEVLKETAGFLEKIPEKPAFQRNRIASEIIDTLTLAQSTGDMVMITLDAGSGKTETCRHYRSTRPHVYLVTASPHTRSVHGILNDMAAELEVVEYNPTRLTRAIGKKLERVGSGTLLIVDEAQNLTDEAINQLRHFVDINGTGLALVGNDEISGRLVHRQNGPSYAQIKSRLAMHLKRRKPYSEDIAARIHDWGIEDVGAIKFLTGIGLKAGALRQIDKTMMLARMAALGDGCEVTLKHVKAAWKNRDVEELA</sequence>
<organism evidence="4 5">
    <name type="scientific">Bartonella grahamii</name>
    <dbReference type="NCBI Taxonomy" id="33045"/>
    <lineage>
        <taxon>Bacteria</taxon>
        <taxon>Pseudomonadati</taxon>
        <taxon>Pseudomonadota</taxon>
        <taxon>Alphaproteobacteria</taxon>
        <taxon>Hyphomicrobiales</taxon>
        <taxon>Bartonellaceae</taxon>
        <taxon>Bartonella</taxon>
    </lineage>
</organism>
<dbReference type="InterPro" id="IPR010982">
    <property type="entry name" value="Lambda_DNA-bd_dom_sf"/>
</dbReference>
<feature type="region of interest" description="Disordered" evidence="1">
    <location>
        <begin position="1"/>
        <end position="28"/>
    </location>
</feature>
<dbReference type="GO" id="GO:0016887">
    <property type="term" value="F:ATP hydrolysis activity"/>
    <property type="evidence" value="ECO:0007669"/>
    <property type="project" value="InterPro"/>
</dbReference>
<dbReference type="PANTHER" id="PTHR35894:SF5">
    <property type="entry name" value="MU-LIKE PROPHAGE FLUMU DNA TRANSPOSITION PROTEIN B"/>
    <property type="match status" value="1"/>
</dbReference>
<dbReference type="RefSeq" id="WP_026500458.1">
    <property type="nucleotide sequence ID" value="NZ_UFTD01000001.1"/>
</dbReference>
<dbReference type="InterPro" id="IPR052026">
    <property type="entry name" value="ExeA_AAA_ATPase_DNA-bind"/>
</dbReference>
<dbReference type="SUPFAM" id="SSF52540">
    <property type="entry name" value="P-loop containing nucleoside triphosphate hydrolases"/>
    <property type="match status" value="1"/>
</dbReference>
<proteinExistence type="predicted"/>
<evidence type="ECO:0000259" key="2">
    <source>
        <dbReference type="Pfam" id="PF09077"/>
    </source>
</evidence>
<dbReference type="SUPFAM" id="SSF47681">
    <property type="entry name" value="C-terminal domain of B transposition protein"/>
    <property type="match status" value="1"/>
</dbReference>
<dbReference type="Gene3D" id="1.10.1180.10">
    <property type="entry name" value="B transposition protein, C-terminal domain"/>
    <property type="match status" value="1"/>
</dbReference>
<dbReference type="InterPro" id="IPR049945">
    <property type="entry name" value="AAA_22"/>
</dbReference>
<evidence type="ECO:0000259" key="3">
    <source>
        <dbReference type="Pfam" id="PF13401"/>
    </source>
</evidence>
<feature type="domain" description="B transposition protein C-terminal" evidence="2">
    <location>
        <begin position="260"/>
        <end position="335"/>
    </location>
</feature>
<dbReference type="InterPro" id="IPR036733">
    <property type="entry name" value="B_transposit_C_sf"/>
</dbReference>
<dbReference type="Pfam" id="PF13401">
    <property type="entry name" value="AAA_22"/>
    <property type="match status" value="1"/>
</dbReference>
<gene>
    <name evidence="4" type="ORF">NCTC12860_00515</name>
</gene>
<protein>
    <submittedName>
        <fullName evidence="4">Mu B transposition protein, C terminal</fullName>
    </submittedName>
</protein>
<evidence type="ECO:0000313" key="4">
    <source>
        <dbReference type="EMBL" id="SSZ39310.1"/>
    </source>
</evidence>
<feature type="domain" description="ORC1/DEAH AAA+ ATPase" evidence="3">
    <location>
        <begin position="129"/>
        <end position="246"/>
    </location>
</feature>
<dbReference type="AlphaFoldDB" id="A0A336NB58"/>
<dbReference type="InterPro" id="IPR009084">
    <property type="entry name" value="B_transpositn_C"/>
</dbReference>
<accession>A0A336NB58</accession>
<dbReference type="Proteomes" id="UP000253846">
    <property type="component" value="Unassembled WGS sequence"/>
</dbReference>
<evidence type="ECO:0000313" key="5">
    <source>
        <dbReference type="Proteomes" id="UP000253846"/>
    </source>
</evidence>
<evidence type="ECO:0000256" key="1">
    <source>
        <dbReference type="SAM" id="MobiDB-lite"/>
    </source>
</evidence>
<dbReference type="EMBL" id="UFTD01000001">
    <property type="protein sequence ID" value="SSZ39310.1"/>
    <property type="molecule type" value="Genomic_DNA"/>
</dbReference>
<dbReference type="PANTHER" id="PTHR35894">
    <property type="entry name" value="GENERAL SECRETION PATHWAY PROTEIN A-RELATED"/>
    <property type="match status" value="1"/>
</dbReference>
<name>A0A336NB58_BARGR</name>
<dbReference type="GO" id="GO:0003677">
    <property type="term" value="F:DNA binding"/>
    <property type="evidence" value="ECO:0007669"/>
    <property type="project" value="InterPro"/>
</dbReference>